<evidence type="ECO:0000256" key="8">
    <source>
        <dbReference type="ARBA" id="ARBA00023012"/>
    </source>
</evidence>
<sequence length="374" mass="42830">MQTALFWGKLSYILIVLLSIPFFYTFTGTILAAYLLVGGAFLGLYFSLPMWRIKWPVYFFSASVVVVMQQFIVRPADLLPWLLIYFLLLDGMLHRQKDHMVSIRIATVLPIVFSISSLAFTSSFFYQILLIIFLIGIGAITNKYVVESERLDKDWKSLLVEYRDLKRQLLKNEEVARIEERNRIARDIHDSVGHQLTALMMQLAVAEQSLENQKVKSIISQTKQLARDSLDGMRKAVKALQGEEDKGIASVIHLIRKLEAESQMRIQLTTKTGVLSHTFTNDQNSSVYRFVQEALTNAMRHGDSREITVTFEILGGHSFRATIRNKLVSAKSIQEGFGMQNMRKRMEDLRGRMEKEIADNHFIVKGVFPLKGET</sequence>
<dbReference type="InterPro" id="IPR011712">
    <property type="entry name" value="Sig_transdc_His_kin_sub3_dim/P"/>
</dbReference>
<dbReference type="InterPro" id="IPR050482">
    <property type="entry name" value="Sensor_HK_TwoCompSys"/>
</dbReference>
<keyword evidence="3" id="KW-0597">Phosphoprotein</keyword>
<evidence type="ECO:0000256" key="6">
    <source>
        <dbReference type="ARBA" id="ARBA00022777"/>
    </source>
</evidence>
<keyword evidence="9" id="KW-0472">Membrane</keyword>
<reference evidence="11 12" key="1">
    <citation type="submission" date="2021-10" db="EMBL/GenBank/DDBJ databases">
        <authorList>
            <person name="Criscuolo A."/>
        </authorList>
    </citation>
    <scope>NUCLEOTIDE SEQUENCE [LARGE SCALE GENOMIC DNA]</scope>
    <source>
        <strain evidence="12">CIP 111883</strain>
    </source>
</reference>
<proteinExistence type="predicted"/>
<dbReference type="RefSeq" id="WP_230502239.1">
    <property type="nucleotide sequence ID" value="NZ_CAKJTJ010000016.1"/>
</dbReference>
<keyword evidence="4" id="KW-0808">Transferase</keyword>
<keyword evidence="8" id="KW-0902">Two-component regulatory system</keyword>
<keyword evidence="12" id="KW-1185">Reference proteome</keyword>
<dbReference type="PANTHER" id="PTHR24421:SF10">
    <property type="entry name" value="NITRATE_NITRITE SENSOR PROTEIN NARQ"/>
    <property type="match status" value="1"/>
</dbReference>
<gene>
    <name evidence="11" type="ORF">BACCIP111883_02878</name>
</gene>
<evidence type="ECO:0000313" key="11">
    <source>
        <dbReference type="EMBL" id="CAG9622087.1"/>
    </source>
</evidence>
<evidence type="ECO:0000256" key="1">
    <source>
        <dbReference type="ARBA" id="ARBA00000085"/>
    </source>
</evidence>
<keyword evidence="6" id="KW-0418">Kinase</keyword>
<evidence type="ECO:0000256" key="4">
    <source>
        <dbReference type="ARBA" id="ARBA00022679"/>
    </source>
</evidence>
<organism evidence="11 12">
    <name type="scientific">Sutcliffiella rhizosphaerae</name>
    <dbReference type="NCBI Taxonomy" id="2880967"/>
    <lineage>
        <taxon>Bacteria</taxon>
        <taxon>Bacillati</taxon>
        <taxon>Bacillota</taxon>
        <taxon>Bacilli</taxon>
        <taxon>Bacillales</taxon>
        <taxon>Bacillaceae</taxon>
        <taxon>Sutcliffiella</taxon>
    </lineage>
</organism>
<accession>A0ABM8YQ95</accession>
<feature type="transmembrane region" description="Helical" evidence="9">
    <location>
        <begin position="7"/>
        <end position="24"/>
    </location>
</feature>
<feature type="domain" description="Signal transduction histidine kinase subgroup 3 dimerisation and phosphoacceptor" evidence="10">
    <location>
        <begin position="180"/>
        <end position="242"/>
    </location>
</feature>
<evidence type="ECO:0000256" key="7">
    <source>
        <dbReference type="ARBA" id="ARBA00022840"/>
    </source>
</evidence>
<dbReference type="Gene3D" id="3.30.565.10">
    <property type="entry name" value="Histidine kinase-like ATPase, C-terminal domain"/>
    <property type="match status" value="1"/>
</dbReference>
<dbReference type="Proteomes" id="UP000789833">
    <property type="component" value="Unassembled WGS sequence"/>
</dbReference>
<dbReference type="EMBL" id="CAKJTJ010000016">
    <property type="protein sequence ID" value="CAG9622087.1"/>
    <property type="molecule type" value="Genomic_DNA"/>
</dbReference>
<comment type="catalytic activity">
    <reaction evidence="1">
        <text>ATP + protein L-histidine = ADP + protein N-phospho-L-histidine.</text>
        <dbReference type="EC" id="2.7.13.3"/>
    </reaction>
</comment>
<feature type="transmembrane region" description="Helical" evidence="9">
    <location>
        <begin position="126"/>
        <end position="146"/>
    </location>
</feature>
<keyword evidence="7" id="KW-0067">ATP-binding</keyword>
<evidence type="ECO:0000256" key="3">
    <source>
        <dbReference type="ARBA" id="ARBA00022553"/>
    </source>
</evidence>
<dbReference type="InterPro" id="IPR036890">
    <property type="entry name" value="HATPase_C_sf"/>
</dbReference>
<comment type="caution">
    <text evidence="11">The sequence shown here is derived from an EMBL/GenBank/DDBJ whole genome shotgun (WGS) entry which is preliminary data.</text>
</comment>
<evidence type="ECO:0000256" key="5">
    <source>
        <dbReference type="ARBA" id="ARBA00022741"/>
    </source>
</evidence>
<dbReference type="Gene3D" id="1.20.5.1930">
    <property type="match status" value="1"/>
</dbReference>
<evidence type="ECO:0000256" key="9">
    <source>
        <dbReference type="SAM" id="Phobius"/>
    </source>
</evidence>
<dbReference type="EC" id="2.7.13.3" evidence="2"/>
<keyword evidence="9" id="KW-0812">Transmembrane</keyword>
<feature type="transmembrane region" description="Helical" evidence="9">
    <location>
        <begin position="30"/>
        <end position="48"/>
    </location>
</feature>
<keyword evidence="9" id="KW-1133">Transmembrane helix</keyword>
<keyword evidence="5" id="KW-0547">Nucleotide-binding</keyword>
<evidence type="ECO:0000313" key="12">
    <source>
        <dbReference type="Proteomes" id="UP000789833"/>
    </source>
</evidence>
<dbReference type="PANTHER" id="PTHR24421">
    <property type="entry name" value="NITRATE/NITRITE SENSOR PROTEIN NARX-RELATED"/>
    <property type="match status" value="1"/>
</dbReference>
<protein>
    <recommendedName>
        <fullName evidence="2">histidine kinase</fullName>
        <ecNumber evidence="2">2.7.13.3</ecNumber>
    </recommendedName>
</protein>
<evidence type="ECO:0000256" key="2">
    <source>
        <dbReference type="ARBA" id="ARBA00012438"/>
    </source>
</evidence>
<dbReference type="Pfam" id="PF07730">
    <property type="entry name" value="HisKA_3"/>
    <property type="match status" value="1"/>
</dbReference>
<name>A0ABM8YQ95_9BACI</name>
<feature type="transmembrane region" description="Helical" evidence="9">
    <location>
        <begin position="101"/>
        <end position="120"/>
    </location>
</feature>
<evidence type="ECO:0000259" key="10">
    <source>
        <dbReference type="Pfam" id="PF07730"/>
    </source>
</evidence>
<dbReference type="CDD" id="cd16917">
    <property type="entry name" value="HATPase_UhpB-NarQ-NarX-like"/>
    <property type="match status" value="1"/>
</dbReference>